<dbReference type="SUPFAM" id="SSF55120">
    <property type="entry name" value="Pseudouridine synthase"/>
    <property type="match status" value="1"/>
</dbReference>
<dbReference type="KEGG" id="bgt:106069581"/>
<dbReference type="STRING" id="6526.A0A2C9LBZ3"/>
<feature type="domain" description="Pus10-like C-terminal" evidence="9">
    <location>
        <begin position="254"/>
        <end position="485"/>
    </location>
</feature>
<evidence type="ECO:0000256" key="6">
    <source>
        <dbReference type="ARBA" id="ARBA00079393"/>
    </source>
</evidence>
<proteinExistence type="inferred from homology"/>
<evidence type="ECO:0000256" key="3">
    <source>
        <dbReference type="ARBA" id="ARBA00022694"/>
    </source>
</evidence>
<evidence type="ECO:0000313" key="11">
    <source>
        <dbReference type="Proteomes" id="UP000076420"/>
    </source>
</evidence>
<sequence>MIDKMDMFSLFTSSLEETKEVSKCLHQIGCCIRCILRNLGELNPASYKLSIEELENMLLPAESRTTAENVCPCPGCLGILQKFTETAFLNQIYLKVKEDGFQFCDYQCSLVLPVSLIVRQKALYIYLLNKFGETYKGNEDKLASVKDVWKWSCGFKLANILGSRFQNRSQFDILMTFQYKDSDKECAFLLDYLPDVFKKRKQRKFGFETFTRANVQKAVSDMTYSKLQDCTSCPPLIPTVECTCDISCSHEAVFIAGRYLKFSRELSQTPWLIDGKRIMEGSVQELICEPIIQMFKPTDHKLSSSGREDVDVRMLGLGRPFIVELVNPHCVQFSLEDLAALQKRINNVSKDVQVRDLQIVSRKDTNLLKEGEIDKTKTYTALCWCDRQLTEADVELVNSLKEITLQQKTPLRVLHRRAAATRERSIHSLSIKSLLPNNRFTLELTTQAGTYVKEFVHGDFGRTYPNMSQILKADCDIIDLDVEAVNVDWPPLVEPIESGTLKIENGQDNCLNGIETRKDNCVDEKETKEICLNENETVTKSCKEEG</sequence>
<dbReference type="Pfam" id="PF21238">
    <property type="entry name" value="Pus10_C"/>
    <property type="match status" value="1"/>
</dbReference>
<dbReference type="GO" id="GO:0031119">
    <property type="term" value="P:tRNA pseudouridine synthesis"/>
    <property type="evidence" value="ECO:0007669"/>
    <property type="project" value="UniProtKB-ARBA"/>
</dbReference>
<dbReference type="InterPro" id="IPR039894">
    <property type="entry name" value="Pus10-like"/>
</dbReference>
<dbReference type="InterPro" id="IPR048741">
    <property type="entry name" value="Pus10-like_C"/>
</dbReference>
<dbReference type="VEuPathDB" id="VectorBase:BGLAX_047390"/>
<keyword evidence="4" id="KW-0413">Isomerase</keyword>
<gene>
    <name evidence="10" type="primary">106069581</name>
</gene>
<dbReference type="Gene3D" id="3.30.70.2510">
    <property type="match status" value="1"/>
</dbReference>
<evidence type="ECO:0000256" key="4">
    <source>
        <dbReference type="ARBA" id="ARBA00023235"/>
    </source>
</evidence>
<dbReference type="GO" id="GO:0003723">
    <property type="term" value="F:RNA binding"/>
    <property type="evidence" value="ECO:0007669"/>
    <property type="project" value="InterPro"/>
</dbReference>
<evidence type="ECO:0000256" key="1">
    <source>
        <dbReference type="ARBA" id="ARBA00009652"/>
    </source>
</evidence>
<dbReference type="Gene3D" id="1.10.10.2050">
    <property type="match status" value="1"/>
</dbReference>
<dbReference type="FunFam" id="3.30.70.2510:FF:000001">
    <property type="entry name" value="tRNA pseudouridine synthase Pus10"/>
    <property type="match status" value="1"/>
</dbReference>
<dbReference type="EnsemblMetazoa" id="BGLB029403-RA">
    <property type="protein sequence ID" value="BGLB029403-PA"/>
    <property type="gene ID" value="BGLB029403"/>
</dbReference>
<evidence type="ECO:0000259" key="8">
    <source>
        <dbReference type="Pfam" id="PF21237"/>
    </source>
</evidence>
<evidence type="ECO:0000256" key="7">
    <source>
        <dbReference type="ARBA" id="ARBA00083669"/>
    </source>
</evidence>
<comment type="similarity">
    <text evidence="1">Belongs to the pseudouridine synthase Pus10 family.</text>
</comment>
<dbReference type="AlphaFoldDB" id="A0A2C9LBZ3"/>
<dbReference type="Pfam" id="PF21237">
    <property type="entry name" value="Pus10_N_euk"/>
    <property type="match status" value="1"/>
</dbReference>
<dbReference type="InterPro" id="IPR020103">
    <property type="entry name" value="PsdUridine_synth_cat_dom_sf"/>
</dbReference>
<dbReference type="OrthoDB" id="271937at2759"/>
<name>A0A2C9LBZ3_BIOGL</name>
<dbReference type="VEuPathDB" id="VectorBase:BGLB029403"/>
<organism evidence="10 11">
    <name type="scientific">Biomphalaria glabrata</name>
    <name type="common">Bloodfluke planorb</name>
    <name type="synonym">Freshwater snail</name>
    <dbReference type="NCBI Taxonomy" id="6526"/>
    <lineage>
        <taxon>Eukaryota</taxon>
        <taxon>Metazoa</taxon>
        <taxon>Spiralia</taxon>
        <taxon>Lophotrochozoa</taxon>
        <taxon>Mollusca</taxon>
        <taxon>Gastropoda</taxon>
        <taxon>Heterobranchia</taxon>
        <taxon>Euthyneura</taxon>
        <taxon>Panpulmonata</taxon>
        <taxon>Hygrophila</taxon>
        <taxon>Lymnaeoidea</taxon>
        <taxon>Planorbidae</taxon>
        <taxon>Biomphalaria</taxon>
    </lineage>
</organism>
<dbReference type="GO" id="GO:0160148">
    <property type="term" value="F:tRNA pseudouridine(55) synthase activity"/>
    <property type="evidence" value="ECO:0007669"/>
    <property type="project" value="UniProtKB-EC"/>
</dbReference>
<dbReference type="FunFam" id="3.30.70.3190:FF:000001">
    <property type="entry name" value="tRNA pseudouridine synthase Pus10"/>
    <property type="match status" value="1"/>
</dbReference>
<evidence type="ECO:0000256" key="5">
    <source>
        <dbReference type="ARBA" id="ARBA00075270"/>
    </source>
</evidence>
<dbReference type="NCBIfam" id="TIGR01213">
    <property type="entry name" value="pseudo_Pus10arc"/>
    <property type="match status" value="1"/>
</dbReference>
<protein>
    <recommendedName>
        <fullName evidence="2">tRNA pseudouridine(55) synthase</fullName>
        <ecNumber evidence="2">5.4.99.25</ecNumber>
    </recommendedName>
    <alternativeName>
        <fullName evidence="7">tRNA pseudouridine 55 synthase</fullName>
    </alternativeName>
    <alternativeName>
        <fullName evidence="5">tRNA pseudouridylate synthase</fullName>
    </alternativeName>
    <alternativeName>
        <fullName evidence="6">tRNA-uridine isomerase</fullName>
    </alternativeName>
</protein>
<keyword evidence="3" id="KW-0819">tRNA processing</keyword>
<evidence type="ECO:0000313" key="10">
    <source>
        <dbReference type="EnsemblMetazoa" id="BGLB029403-PA"/>
    </source>
</evidence>
<dbReference type="Gene3D" id="3.30.70.3190">
    <property type="match status" value="1"/>
</dbReference>
<dbReference type="PANTHER" id="PTHR21568">
    <property type="entry name" value="TRNA PSEUDOURIDINE SYNTHASE PUS10"/>
    <property type="match status" value="1"/>
</dbReference>
<accession>A0A2C9LBZ3</accession>
<feature type="domain" description="Pus10 N-terminal eukaryotes" evidence="8">
    <location>
        <begin position="73"/>
        <end position="248"/>
    </location>
</feature>
<dbReference type="EC" id="5.4.99.25" evidence="2"/>
<dbReference type="InterPro" id="IPR048742">
    <property type="entry name" value="Pus10_N_euk"/>
</dbReference>
<reference evidence="10" key="1">
    <citation type="submission" date="2020-05" db="UniProtKB">
        <authorList>
            <consortium name="EnsemblMetazoa"/>
        </authorList>
    </citation>
    <scope>IDENTIFICATION</scope>
    <source>
        <strain evidence="10">BB02</strain>
    </source>
</reference>
<evidence type="ECO:0000259" key="9">
    <source>
        <dbReference type="Pfam" id="PF21238"/>
    </source>
</evidence>
<evidence type="ECO:0000256" key="2">
    <source>
        <dbReference type="ARBA" id="ARBA00012787"/>
    </source>
</evidence>
<dbReference type="Proteomes" id="UP000076420">
    <property type="component" value="Unassembled WGS sequence"/>
</dbReference>
<dbReference type="PANTHER" id="PTHR21568:SF0">
    <property type="entry name" value="TRNA PSEUDOURIDINE SYNTHASE PUS10"/>
    <property type="match status" value="1"/>
</dbReference>